<dbReference type="RefSeq" id="WP_163578795.1">
    <property type="nucleotide sequence ID" value="NZ_JBHUMW010000067.1"/>
</dbReference>
<name>A0A6N7R658_9BACI</name>
<evidence type="ECO:0000313" key="2">
    <source>
        <dbReference type="Proteomes" id="UP000435187"/>
    </source>
</evidence>
<dbReference type="EMBL" id="WJEE01000079">
    <property type="protein sequence ID" value="MRI68598.1"/>
    <property type="molecule type" value="Genomic_DNA"/>
</dbReference>
<accession>A0A6N7R658</accession>
<reference evidence="1 2" key="1">
    <citation type="submission" date="2019-10" db="EMBL/GenBank/DDBJ databases">
        <title>Gracilibacillus salitolerans sp. nov., a moderate halophile isolated from a saline soil in northwest China.</title>
        <authorList>
            <person name="Gan L."/>
        </authorList>
    </citation>
    <scope>NUCLEOTIDE SEQUENCE [LARGE SCALE GENOMIC DNA]</scope>
    <source>
        <strain evidence="1 2">TP2-8</strain>
    </source>
</reference>
<proteinExistence type="predicted"/>
<evidence type="ECO:0000313" key="1">
    <source>
        <dbReference type="EMBL" id="MRI68598.1"/>
    </source>
</evidence>
<comment type="caution">
    <text evidence="1">The sequence shown here is derived from an EMBL/GenBank/DDBJ whole genome shotgun (WGS) entry which is preliminary data.</text>
</comment>
<protein>
    <submittedName>
        <fullName evidence="1">NERD domain-containing protein</fullName>
    </submittedName>
</protein>
<keyword evidence="2" id="KW-1185">Reference proteome</keyword>
<dbReference type="AlphaFoldDB" id="A0A6N7R658"/>
<gene>
    <name evidence="1" type="ORF">GH885_20025</name>
</gene>
<organism evidence="1 2">
    <name type="scientific">Gracilibacillus thailandensis</name>
    <dbReference type="NCBI Taxonomy" id="563735"/>
    <lineage>
        <taxon>Bacteria</taxon>
        <taxon>Bacillati</taxon>
        <taxon>Bacillota</taxon>
        <taxon>Bacilli</taxon>
        <taxon>Bacillales</taxon>
        <taxon>Bacillaceae</taxon>
        <taxon>Gracilibacillus</taxon>
    </lineage>
</organism>
<sequence>MAQLIKLENYISRYQRDIFHYPSQFSRLKKENWERLKYLWEDQKQLKLEAENEKELKESNFSKWRSFFNSRSEAEDIDMEEDTDDINFLPASEDELKHYFLDTLIPFQLKWASTTINEMSFINRSYYQDYLLKYFLQRIPDTHLLMYLPIFQLKNGPMEGDIVLISPLEIEIITLIEKPKNQVIIPNDSRLWFIEENNIQSKFLSPLISTKRTETIIQSILKKYQLDFPIKKVVLSRTNVMDYQLEPYHTKFIDRDDHEEWLKQKQQLLTPLKHQQLKVAEVLLKHCESIAVKRPEWEQDEPSDSFSK</sequence>
<dbReference type="Proteomes" id="UP000435187">
    <property type="component" value="Unassembled WGS sequence"/>
</dbReference>